<reference evidence="8 9" key="1">
    <citation type="submission" date="2017-02" db="EMBL/GenBank/DDBJ databases">
        <title>Haemophilus influenzae in COPD genome sequencing project.</title>
        <authorList>
            <person name="Murphy T.F."/>
            <person name="Kong Y."/>
            <person name="Nadendla S."/>
            <person name="Tettelin H."/>
            <person name="Pettigrew M."/>
        </authorList>
    </citation>
    <scope>NUCLEOTIDE SEQUENCE [LARGE SCALE GENOMIC DNA]</scope>
    <source>
        <strain evidence="8 9">13P36H1</strain>
    </source>
</reference>
<evidence type="ECO:0000256" key="1">
    <source>
        <dbReference type="ARBA" id="ARBA00022475"/>
    </source>
</evidence>
<sequence>MNIRWNVILGVIALCALAWFYSLNQETADLSKLVKKPDSPDYVGYKMETTVFSPEGKKQYLALSDKIEHYTVNEQTLFTAPLVYLYPTTSNEKEKEKEKEKNANQNVDFFSTQSWKLSANQARLTKDQILYLEGNVVAQNLTSDSRLQRIETESAVVNLKTQDMTSETQVKIKGKNFSSTGLKLVGNLRQQVATLKEQVKTYYEVSKQ</sequence>
<dbReference type="InterPro" id="IPR026265">
    <property type="entry name" value="LptC"/>
</dbReference>
<evidence type="ECO:0000313" key="9">
    <source>
        <dbReference type="Proteomes" id="UP000238866"/>
    </source>
</evidence>
<comment type="subunit">
    <text evidence="6">Component of the lipopolysaccharide transport and assembly complex. Interacts with LptA and the LptBFG transporter complex.</text>
</comment>
<comment type="function">
    <text evidence="6">Involved in the assembly of lipopolysaccharide (LPS). Required for the translocation of LPS from the inner membrane to the outer membrane. Facilitates the transfer of LPS from the inner membrane to the periplasmic protein LptA. Could be a docking site for LptA.</text>
</comment>
<comment type="function">
    <text evidence="7">Required for the translocation of lipopolysaccharide (LPS) from the inner membrane to the outer membrane.</text>
</comment>
<dbReference type="FunFam" id="2.60.450.10:FF:000022">
    <property type="entry name" value="Lipopolysaccharide export system protein LptC"/>
    <property type="match status" value="1"/>
</dbReference>
<accession>A0ABD6WUF7</accession>
<dbReference type="RefSeq" id="WP_048950766.1">
    <property type="nucleotide sequence ID" value="NZ_AP018781.1"/>
</dbReference>
<proteinExistence type="inferred from homology"/>
<organism evidence="8 9">
    <name type="scientific">Haemophilus influenzae</name>
    <dbReference type="NCBI Taxonomy" id="727"/>
    <lineage>
        <taxon>Bacteria</taxon>
        <taxon>Pseudomonadati</taxon>
        <taxon>Pseudomonadota</taxon>
        <taxon>Gammaproteobacteria</taxon>
        <taxon>Pasteurellales</taxon>
        <taxon>Pasteurellaceae</taxon>
        <taxon>Haemophilus</taxon>
    </lineage>
</organism>
<evidence type="ECO:0000256" key="5">
    <source>
        <dbReference type="ARBA" id="ARBA00023136"/>
    </source>
</evidence>
<dbReference type="PANTHER" id="PTHR37481:SF1">
    <property type="entry name" value="LIPOPOLYSACCHARIDE EXPORT SYSTEM PROTEIN LPTC"/>
    <property type="match status" value="1"/>
</dbReference>
<keyword evidence="5 6" id="KW-0472">Membrane</keyword>
<gene>
    <name evidence="6 8" type="primary">lptC</name>
    <name evidence="8" type="ORF">BVZ99_01472</name>
</gene>
<dbReference type="PIRSF" id="PIRSF028513">
    <property type="entry name" value="LptC"/>
    <property type="match status" value="1"/>
</dbReference>
<dbReference type="GO" id="GO:0043165">
    <property type="term" value="P:Gram-negative-bacterium-type cell outer membrane assembly"/>
    <property type="evidence" value="ECO:0007669"/>
    <property type="project" value="UniProtKB-UniRule"/>
</dbReference>
<comment type="similarity">
    <text evidence="6 7">Belongs to the LptC family.</text>
</comment>
<evidence type="ECO:0000256" key="7">
    <source>
        <dbReference type="PIRNR" id="PIRNR028513"/>
    </source>
</evidence>
<dbReference type="GO" id="GO:0015920">
    <property type="term" value="P:lipopolysaccharide transport"/>
    <property type="evidence" value="ECO:0007669"/>
    <property type="project" value="UniProtKB-UniRule"/>
</dbReference>
<dbReference type="NCBIfam" id="TIGR04409">
    <property type="entry name" value="LptC_YrbK"/>
    <property type="match status" value="1"/>
</dbReference>
<evidence type="ECO:0000256" key="3">
    <source>
        <dbReference type="ARBA" id="ARBA00022692"/>
    </source>
</evidence>
<keyword evidence="1 6" id="KW-1003">Cell membrane</keyword>
<evidence type="ECO:0000256" key="4">
    <source>
        <dbReference type="ARBA" id="ARBA00022989"/>
    </source>
</evidence>
<keyword evidence="2 6" id="KW-0997">Cell inner membrane</keyword>
<protein>
    <recommendedName>
        <fullName evidence="6 7">Lipopolysaccharide export system protein LptC</fullName>
    </recommendedName>
</protein>
<dbReference type="Gene3D" id="2.60.450.10">
    <property type="entry name" value="Lipopolysaccharide (LPS) transport protein A like domain"/>
    <property type="match status" value="1"/>
</dbReference>
<evidence type="ECO:0000256" key="6">
    <source>
        <dbReference type="HAMAP-Rule" id="MF_01915"/>
    </source>
</evidence>
<dbReference type="PANTHER" id="PTHR37481">
    <property type="entry name" value="LIPOPOLYSACCHARIDE EXPORT SYSTEM PROTEIN LPTC"/>
    <property type="match status" value="1"/>
</dbReference>
<comment type="subcellular location">
    <subcellularLocation>
        <location evidence="6">Cell inner membrane</location>
        <topology evidence="6">Single-pass membrane protein</topology>
    </subcellularLocation>
</comment>
<keyword evidence="4 6" id="KW-1133">Transmembrane helix</keyword>
<dbReference type="HAMAP" id="MF_01915">
    <property type="entry name" value="LPS_assembly_LptC"/>
    <property type="match status" value="1"/>
</dbReference>
<dbReference type="GO" id="GO:0005886">
    <property type="term" value="C:plasma membrane"/>
    <property type="evidence" value="ECO:0007669"/>
    <property type="project" value="UniProtKB-SubCell"/>
</dbReference>
<dbReference type="AlphaFoldDB" id="A0ABD6WUF7"/>
<keyword evidence="3 6" id="KW-0812">Transmembrane</keyword>
<dbReference type="InterPro" id="IPR052363">
    <property type="entry name" value="LPS_export_LptC"/>
</dbReference>
<dbReference type="EMBL" id="MZLD01000054">
    <property type="protein sequence ID" value="PRM18032.1"/>
    <property type="molecule type" value="Genomic_DNA"/>
</dbReference>
<dbReference type="Pfam" id="PF06835">
    <property type="entry name" value="LptC"/>
    <property type="match status" value="1"/>
</dbReference>
<evidence type="ECO:0000256" key="2">
    <source>
        <dbReference type="ARBA" id="ARBA00022519"/>
    </source>
</evidence>
<comment type="caution">
    <text evidence="8">The sequence shown here is derived from an EMBL/GenBank/DDBJ whole genome shotgun (WGS) entry which is preliminary data.</text>
</comment>
<dbReference type="InterPro" id="IPR010664">
    <property type="entry name" value="LipoPS_assembly_LptC-rel"/>
</dbReference>
<name>A0ABD6WUF7_HAEIF</name>
<evidence type="ECO:0000313" key="8">
    <source>
        <dbReference type="EMBL" id="PRM18032.1"/>
    </source>
</evidence>
<dbReference type="Proteomes" id="UP000238866">
    <property type="component" value="Unassembled WGS sequence"/>
</dbReference>